<gene>
    <name evidence="2" type="ORF">FB566_4510</name>
</gene>
<comment type="caution">
    <text evidence="2">The sequence shown here is derived from an EMBL/GenBank/DDBJ whole genome shotgun (WGS) entry which is preliminary data.</text>
</comment>
<proteinExistence type="predicted"/>
<reference evidence="2 3" key="1">
    <citation type="submission" date="2019-06" db="EMBL/GenBank/DDBJ databases">
        <title>Sequencing the genomes of 1000 actinobacteria strains.</title>
        <authorList>
            <person name="Klenk H.-P."/>
        </authorList>
    </citation>
    <scope>NUCLEOTIDE SEQUENCE [LARGE SCALE GENOMIC DNA]</scope>
    <source>
        <strain evidence="2 3">DSM 45928</strain>
    </source>
</reference>
<dbReference type="EMBL" id="VFOW01000001">
    <property type="protein sequence ID" value="TQL78913.1"/>
    <property type="molecule type" value="Genomic_DNA"/>
</dbReference>
<dbReference type="OrthoDB" id="5187901at2"/>
<dbReference type="InParanoid" id="A0A543B250"/>
<protein>
    <submittedName>
        <fullName evidence="2">Uncharacterized protein</fullName>
    </submittedName>
</protein>
<dbReference type="AlphaFoldDB" id="A0A543B250"/>
<evidence type="ECO:0000256" key="1">
    <source>
        <dbReference type="SAM" id="Phobius"/>
    </source>
</evidence>
<organism evidence="2 3">
    <name type="scientific">Stackebrandtia endophytica</name>
    <dbReference type="NCBI Taxonomy" id="1496996"/>
    <lineage>
        <taxon>Bacteria</taxon>
        <taxon>Bacillati</taxon>
        <taxon>Actinomycetota</taxon>
        <taxon>Actinomycetes</taxon>
        <taxon>Glycomycetales</taxon>
        <taxon>Glycomycetaceae</taxon>
        <taxon>Stackebrandtia</taxon>
    </lineage>
</organism>
<sequence length="220" mass="23585">MNQTSDYDQLLYQLERLRATDAQSSSSARERLAATAAAVRAVADQADPCETEITDTAALLRAGVPDLRAPVDQAEAPPTDLDAELAAATAALRRAETHRLAAVRAGQLPPLLPRAQALLRNLIVYGLSMVAAVVVQVIMARMVATGQISDNLSTWVVVMPPLLFLVVGYVCTGIVGTPRIPMTDRRGEPIPFNVYRSPRLGATLSVLTCVGFLLWQLGVL</sequence>
<evidence type="ECO:0000313" key="3">
    <source>
        <dbReference type="Proteomes" id="UP000317043"/>
    </source>
</evidence>
<keyword evidence="3" id="KW-1185">Reference proteome</keyword>
<keyword evidence="1" id="KW-0812">Transmembrane</keyword>
<accession>A0A543B250</accession>
<dbReference type="RefSeq" id="WP_142043826.1">
    <property type="nucleotide sequence ID" value="NZ_JBHTGS010000002.1"/>
</dbReference>
<feature type="transmembrane region" description="Helical" evidence="1">
    <location>
        <begin position="155"/>
        <end position="177"/>
    </location>
</feature>
<keyword evidence="1" id="KW-0472">Membrane</keyword>
<feature type="transmembrane region" description="Helical" evidence="1">
    <location>
        <begin position="122"/>
        <end position="143"/>
    </location>
</feature>
<name>A0A543B250_9ACTN</name>
<keyword evidence="1" id="KW-1133">Transmembrane helix</keyword>
<feature type="transmembrane region" description="Helical" evidence="1">
    <location>
        <begin position="198"/>
        <end position="217"/>
    </location>
</feature>
<dbReference type="Proteomes" id="UP000317043">
    <property type="component" value="Unassembled WGS sequence"/>
</dbReference>
<evidence type="ECO:0000313" key="2">
    <source>
        <dbReference type="EMBL" id="TQL78913.1"/>
    </source>
</evidence>